<dbReference type="SUPFAM" id="SSF55781">
    <property type="entry name" value="GAF domain-like"/>
    <property type="match status" value="1"/>
</dbReference>
<keyword evidence="2" id="KW-0378">Hydrolase</keyword>
<dbReference type="PROSITE" id="PS50883">
    <property type="entry name" value="EAL"/>
    <property type="match status" value="1"/>
</dbReference>
<sequence length="565" mass="62483">MQTIPKRLDPLPLIARNRYRLLLAADSRLQDGVQTQMEAQEATSGMYFQVVSADLPSAGSLWSDASQAEIDAIGRLPGVMACEVMRPDSLGTFQVEASAGPSAAALVEVLRQVAYKPVLDHHVPGGQGIVASAWRSGQIRSSRSYRRDARSKAWQDVLHRFPSLRSVLAIPVLDRQGHPVLAIVIQGDYPNQFESSWMQQFAKGLQQRWAEVWQRCRTPDPGNVLPHELAQVYKERLLSGSLSMHFQPVVDLRSGELSKVEALARLQLDEGRLIAPGLFLPLLGNAELNHLFRQGLDQTLRQLVAWDAQGLAIGASINLAPTTLLDEDCPRWVEEALARHGVAPQRLSLELLETEGMDSNAQEEAIRQLMRLGVRLAMDDLGSGYGSLQRLSALPFDTIKIDQSLTLNLRKAPLLSLPVIRAIIQLGDDLDRHVVVEGLEDRGMIEAALILGATLGQGYGIAKPMPPEQLMGWHKAFRPPVQPGSIHTFLGALAHHWLHTLSAMAGARIPLDACPVTHFLEEQSWRDREAAAWHAQCHAEGNVQAMNQRLTTWFVERVVAEGWRS</sequence>
<proteinExistence type="predicted"/>
<evidence type="ECO:0000313" key="2">
    <source>
        <dbReference type="EMBL" id="OIQ76138.1"/>
    </source>
</evidence>
<organism evidence="2">
    <name type="scientific">mine drainage metagenome</name>
    <dbReference type="NCBI Taxonomy" id="410659"/>
    <lineage>
        <taxon>unclassified sequences</taxon>
        <taxon>metagenomes</taxon>
        <taxon>ecological metagenomes</taxon>
    </lineage>
</organism>
<comment type="caution">
    <text evidence="2">The sequence shown here is derived from an EMBL/GenBank/DDBJ whole genome shotgun (WGS) entry which is preliminary data.</text>
</comment>
<feature type="domain" description="EAL" evidence="1">
    <location>
        <begin position="226"/>
        <end position="478"/>
    </location>
</feature>
<gene>
    <name evidence="2" type="primary">dosP_14</name>
    <name evidence="2" type="ORF">GALL_421840</name>
</gene>
<dbReference type="InterPro" id="IPR035919">
    <property type="entry name" value="EAL_sf"/>
</dbReference>
<dbReference type="PANTHER" id="PTHR33121:SF70">
    <property type="entry name" value="SIGNALING PROTEIN YKOW"/>
    <property type="match status" value="1"/>
</dbReference>
<dbReference type="PANTHER" id="PTHR33121">
    <property type="entry name" value="CYCLIC DI-GMP PHOSPHODIESTERASE PDEF"/>
    <property type="match status" value="1"/>
</dbReference>
<dbReference type="Gene3D" id="3.30.450.40">
    <property type="match status" value="1"/>
</dbReference>
<dbReference type="AlphaFoldDB" id="A0A1J5PYJ7"/>
<protein>
    <submittedName>
        <fullName evidence="2">Oxygen sensor protein DosP</fullName>
        <ecNumber evidence="2">3.1.4.52</ecNumber>
    </submittedName>
</protein>
<dbReference type="InterPro" id="IPR029016">
    <property type="entry name" value="GAF-like_dom_sf"/>
</dbReference>
<dbReference type="Pfam" id="PF00563">
    <property type="entry name" value="EAL"/>
    <property type="match status" value="1"/>
</dbReference>
<accession>A0A1J5PYJ7</accession>
<dbReference type="InterPro" id="IPR050706">
    <property type="entry name" value="Cyclic-di-GMP_PDE-like"/>
</dbReference>
<dbReference type="EMBL" id="MLJW01001956">
    <property type="protein sequence ID" value="OIQ76138.1"/>
    <property type="molecule type" value="Genomic_DNA"/>
</dbReference>
<name>A0A1J5PYJ7_9ZZZZ</name>
<dbReference type="SMART" id="SM00052">
    <property type="entry name" value="EAL"/>
    <property type="match status" value="1"/>
</dbReference>
<dbReference type="EC" id="3.1.4.52" evidence="2"/>
<dbReference type="Gene3D" id="3.20.20.450">
    <property type="entry name" value="EAL domain"/>
    <property type="match status" value="1"/>
</dbReference>
<dbReference type="GO" id="GO:0071111">
    <property type="term" value="F:cyclic-guanylate-specific phosphodiesterase activity"/>
    <property type="evidence" value="ECO:0007669"/>
    <property type="project" value="UniProtKB-EC"/>
</dbReference>
<dbReference type="SUPFAM" id="SSF141868">
    <property type="entry name" value="EAL domain-like"/>
    <property type="match status" value="1"/>
</dbReference>
<dbReference type="CDD" id="cd01948">
    <property type="entry name" value="EAL"/>
    <property type="match status" value="1"/>
</dbReference>
<reference evidence="2" key="1">
    <citation type="submission" date="2016-10" db="EMBL/GenBank/DDBJ databases">
        <title>Sequence of Gallionella enrichment culture.</title>
        <authorList>
            <person name="Poehlein A."/>
            <person name="Muehling M."/>
            <person name="Daniel R."/>
        </authorList>
    </citation>
    <scope>NUCLEOTIDE SEQUENCE</scope>
</reference>
<evidence type="ECO:0000259" key="1">
    <source>
        <dbReference type="PROSITE" id="PS50883"/>
    </source>
</evidence>
<dbReference type="InterPro" id="IPR001633">
    <property type="entry name" value="EAL_dom"/>
</dbReference>